<feature type="transmembrane region" description="Helical" evidence="1">
    <location>
        <begin position="195"/>
        <end position="218"/>
    </location>
</feature>
<evidence type="ECO:0000256" key="1">
    <source>
        <dbReference type="SAM" id="Phobius"/>
    </source>
</evidence>
<gene>
    <name evidence="2" type="ORF">ADN01_09300</name>
</gene>
<protein>
    <recommendedName>
        <fullName evidence="4">PrsW family intramembrane metalloprotease</fullName>
    </recommendedName>
</protein>
<keyword evidence="1" id="KW-0472">Membrane</keyword>
<reference evidence="2 3" key="1">
    <citation type="submission" date="2015-07" db="EMBL/GenBank/DDBJ databases">
        <title>Genome sequence of Levilinea saccharolytica DSM 16555.</title>
        <authorList>
            <person name="Hemp J."/>
            <person name="Ward L.M."/>
            <person name="Pace L.A."/>
            <person name="Fischer W.W."/>
        </authorList>
    </citation>
    <scope>NUCLEOTIDE SEQUENCE [LARGE SCALE GENOMIC DNA]</scope>
    <source>
        <strain evidence="2 3">KIBI-1</strain>
    </source>
</reference>
<feature type="transmembrane region" description="Helical" evidence="1">
    <location>
        <begin position="20"/>
        <end position="40"/>
    </location>
</feature>
<dbReference type="EMBL" id="LGCM01000035">
    <property type="protein sequence ID" value="KPL81859.1"/>
    <property type="molecule type" value="Genomic_DNA"/>
</dbReference>
<dbReference type="PATRIC" id="fig|229921.5.peg.3693"/>
<organism evidence="2 3">
    <name type="scientific">Levilinea saccharolytica</name>
    <dbReference type="NCBI Taxonomy" id="229921"/>
    <lineage>
        <taxon>Bacteria</taxon>
        <taxon>Bacillati</taxon>
        <taxon>Chloroflexota</taxon>
        <taxon>Anaerolineae</taxon>
        <taxon>Anaerolineales</taxon>
        <taxon>Anaerolineaceae</taxon>
        <taxon>Levilinea</taxon>
    </lineage>
</organism>
<evidence type="ECO:0000313" key="3">
    <source>
        <dbReference type="Proteomes" id="UP000050501"/>
    </source>
</evidence>
<comment type="caution">
    <text evidence="2">The sequence shown here is derived from an EMBL/GenBank/DDBJ whole genome shotgun (WGS) entry which is preliminary data.</text>
</comment>
<dbReference type="GO" id="GO:0008233">
    <property type="term" value="F:peptidase activity"/>
    <property type="evidence" value="ECO:0007669"/>
    <property type="project" value="InterPro"/>
</dbReference>
<feature type="transmembrane region" description="Helical" evidence="1">
    <location>
        <begin position="60"/>
        <end position="85"/>
    </location>
</feature>
<dbReference type="InterPro" id="IPR026898">
    <property type="entry name" value="PrsW"/>
</dbReference>
<keyword evidence="1" id="KW-0812">Transmembrane</keyword>
<dbReference type="PANTHER" id="PTHR36844">
    <property type="entry name" value="PROTEASE PRSW"/>
    <property type="match status" value="1"/>
</dbReference>
<dbReference type="AlphaFoldDB" id="A0A0P6YHP5"/>
<feature type="transmembrane region" description="Helical" evidence="1">
    <location>
        <begin position="129"/>
        <end position="147"/>
    </location>
</feature>
<feature type="transmembrane region" description="Helical" evidence="1">
    <location>
        <begin position="97"/>
        <end position="117"/>
    </location>
</feature>
<dbReference type="Pfam" id="PF13367">
    <property type="entry name" value="PrsW-protease"/>
    <property type="match status" value="1"/>
</dbReference>
<sequence>MLLFAVFVYWLDRYEKEPKILLGAAFTWGALVAAGLSFVLNTSVGVGVYLLTGSEMAAEITSSTLAAPIIEEIFKGLAVLLVFLVFRNEFDSILDGLIYAAVTALGFAATENAFYIYNYGYQQDGWSGIFALVIIRVLIVGWQHPFYTSFTGIGLAAARLSKSSTVKILAPLAGLTAAAFTHSVHNLIASVVPGLGGFVFGSLLDWLGWALMFAFVLYRVYAEKRLLVQHLQEEIALGVLTAPQYQTACSPWSRTAAHMNALFNGRYTATRRFYRLCGELAHKKHQLAKLGDEQGNQRIIDRLRTEMQSLSPTAAA</sequence>
<dbReference type="STRING" id="229921.ADN01_09300"/>
<name>A0A0P6YHP5_9CHLR</name>
<accession>A0A0P6YHP5</accession>
<dbReference type="PANTHER" id="PTHR36844:SF1">
    <property type="entry name" value="PROTEASE PRSW"/>
    <property type="match status" value="1"/>
</dbReference>
<evidence type="ECO:0008006" key="4">
    <source>
        <dbReference type="Google" id="ProtNLM"/>
    </source>
</evidence>
<evidence type="ECO:0000313" key="2">
    <source>
        <dbReference type="EMBL" id="KPL81859.1"/>
    </source>
</evidence>
<keyword evidence="1" id="KW-1133">Transmembrane helix</keyword>
<keyword evidence="3" id="KW-1185">Reference proteome</keyword>
<proteinExistence type="predicted"/>
<dbReference type="Proteomes" id="UP000050501">
    <property type="component" value="Unassembled WGS sequence"/>
</dbReference>